<evidence type="ECO:0000313" key="1">
    <source>
        <dbReference type="EMBL" id="MDJ1184194.1"/>
    </source>
</evidence>
<reference evidence="1 2" key="1">
    <citation type="submission" date="2023-01" db="EMBL/GenBank/DDBJ databases">
        <title>Novel diversity within Roseofilum (Cyanobacteria; Desertifilaceae) from marine benthic mats with descriptions of four novel species.</title>
        <authorList>
            <person name="Wang Y."/>
            <person name="Berthold D.E."/>
            <person name="Hu J."/>
            <person name="Lefler F.W."/>
            <person name="Laughinghouse H.D. IV."/>
        </authorList>
    </citation>
    <scope>NUCLEOTIDE SEQUENCE [LARGE SCALE GENOMIC DNA]</scope>
    <source>
        <strain evidence="1 2">BLCC-M143</strain>
    </source>
</reference>
<dbReference type="RefSeq" id="WP_283758848.1">
    <property type="nucleotide sequence ID" value="NZ_JAQOSQ010000013.1"/>
</dbReference>
<proteinExistence type="predicted"/>
<sequence length="285" mass="33095">MKIKQPLKSETVFTYWEGKFPLVNRISTLSIQKVFKERHIHITPETLGDYIDVDKFPDWVFKTNVGHRSDTIRMSLLKEYGGWWFDCDILLHKNPQELIEDRAKSYIWTEAVSEKKFAAHGICAAIMYTPPNSVYINEVYRRGWNFQNSLKVDPESEEGWVDLMRECISKPALVPGLEVVVGDCAPFYNMDDMNHWWECWDGTLRLSNFQYGVQFNTSFIRRSLFLPPHYAELPDRILSLSSVEELKKEFPESNLAEYAALENITDAEINEILLALGHGSPKVYS</sequence>
<dbReference type="InterPro" id="IPR008441">
    <property type="entry name" value="AfumC-like_glycosyl_Trfase"/>
</dbReference>
<dbReference type="SUPFAM" id="SSF53448">
    <property type="entry name" value="Nucleotide-diphospho-sugar transferases"/>
    <property type="match status" value="1"/>
</dbReference>
<name>A0ABT7BYB8_9CYAN</name>
<accession>A0ABT7BYB8</accession>
<dbReference type="Proteomes" id="UP001232992">
    <property type="component" value="Unassembled WGS sequence"/>
</dbReference>
<dbReference type="Pfam" id="PF05704">
    <property type="entry name" value="Caps_synth"/>
    <property type="match status" value="1"/>
</dbReference>
<protein>
    <submittedName>
        <fullName evidence="1">Capsular polysaccharide synthesis protein</fullName>
    </submittedName>
</protein>
<organism evidence="1 2">
    <name type="scientific">Roseofilum casamattae BLCC-M143</name>
    <dbReference type="NCBI Taxonomy" id="3022442"/>
    <lineage>
        <taxon>Bacteria</taxon>
        <taxon>Bacillati</taxon>
        <taxon>Cyanobacteriota</taxon>
        <taxon>Cyanophyceae</taxon>
        <taxon>Desertifilales</taxon>
        <taxon>Desertifilaceae</taxon>
        <taxon>Roseofilum</taxon>
        <taxon>Roseofilum casamattae</taxon>
    </lineage>
</organism>
<evidence type="ECO:0000313" key="2">
    <source>
        <dbReference type="Proteomes" id="UP001232992"/>
    </source>
</evidence>
<dbReference type="EMBL" id="JAQOSQ010000013">
    <property type="protein sequence ID" value="MDJ1184194.1"/>
    <property type="molecule type" value="Genomic_DNA"/>
</dbReference>
<keyword evidence="2" id="KW-1185">Reference proteome</keyword>
<gene>
    <name evidence="1" type="ORF">PMH09_13470</name>
</gene>
<comment type="caution">
    <text evidence="1">The sequence shown here is derived from an EMBL/GenBank/DDBJ whole genome shotgun (WGS) entry which is preliminary data.</text>
</comment>
<dbReference type="InterPro" id="IPR029044">
    <property type="entry name" value="Nucleotide-diphossugar_trans"/>
</dbReference>
<dbReference type="Gene3D" id="3.90.550.20">
    <property type="match status" value="1"/>
</dbReference>